<dbReference type="InterPro" id="IPR013783">
    <property type="entry name" value="Ig-like_fold"/>
</dbReference>
<feature type="domain" description="Secretion system C-terminal sorting" evidence="1">
    <location>
        <begin position="1279"/>
        <end position="1340"/>
    </location>
</feature>
<dbReference type="Pfam" id="PF23237">
    <property type="entry name" value="HYR_4C"/>
    <property type="match status" value="11"/>
</dbReference>
<feature type="domain" description="HYR-like" evidence="2">
    <location>
        <begin position="718"/>
        <end position="786"/>
    </location>
</feature>
<dbReference type="NCBIfam" id="TIGR04183">
    <property type="entry name" value="Por_Secre_tail"/>
    <property type="match status" value="1"/>
</dbReference>
<sequence>MIVECGGGVPEAEPLTALSDCGEEFIGQPNDAARPNECTGYTIVRSWTFTDACGLDSRVSQKIKVLGHTVSQLPEPPKDLIVECGGEVPPAETVIAIDDCGNQITGQPNDVAGPADECDGYTITRTWTFINACKQISSVSQKITMRGSGISHLPTPPGKLIVECGGKVPPGSPLTVIDDCGTKITAFPKDALGPGSDCEGYSVLRTWTFTDDCGNTGQVSQDITVLGRGISELPQPPKDLIVECASKVPEAEPLIAIDDCGKEIIGQPYDAVKQPDECSGYSITRSWTFTDACGTDSQIRQKITVLGIETTQLPEPPKALVLACSDKVPPPDSLVAFDNCGNKLTGQLNEAVEPGEECDGYTITRTWSFVNACRKISSVSQKITVSGGGISKLPHPPEDLTVECSDKVPPAEDLTAIDDCGEEITVSPIDKKHSIGECLHDFTINRTWIFTDACGNKESVTQTIIVLDTLAPVPQAAPADLNLACVSDVPPPVNLTATDNCDGDITVSPTVHITPGGCLNDYSMVRTWTFSDTCGNTSSVSQTITVLDTLAPVPQTAPADLSLECAEDVPPPVNLTATDNCHGDITVSPTTLVTPGACLNDFTMVRTWTFTDTCGNTSSVSQTITVLDTLAPVPQAAPAALSLECADDVPPPVNLTATDNCDGDITVSPTVQVTPGACLNDFTLVRTWTFSDTCGNTSSVSQTIIVLDTLASVPQAVPADLNLACASDVPPPVNLTATDNCDGDITVSPTTLVIPGACLNDFTMVRTWTFSDTCGNTSSVSQTITVLDTLAPVASAAPADLSLECADDVPAPIDLTATDNCDGYITVSPNTQVIPGSCINDFTMIRTWTFSDTCGNTSSVSQTITVLDTLAPVPQAAPTDLSLECADDVPPPVNLTATDNCNGDISVSPTTTVIPGACLNDFTMVRTWTFTDTCGNTSSVSQTITVLDTLAPVVTAPADIPALSCTKSTDPANTGGATATDNCDGELAATYSDVIVEGAGVDCYTIERTWSATDTCGNTASPLQTINVVDTIPPTFVDCPADVELTCTEDVPPVAYPQATDNCDNEVDVVYNGEVRDDSCSEDYYTLTRSWTATDNCGNATTGEQVITVNTRLTDPCYSITFELEYNEEDNTTRFTWELCLIGEDCKDISNIRFSIPCDLPKSYLLDTYSSVDGLRAEINGRTGRCTRYDVQFDGFSDGALQQEPGQCATYSYLIRGDLRDWETDVSIKAGNQGGLGFEDVGPTCSCTKEAGALTPQELANEPVYFDQRGAEGLSDVQLFPNPVDEMFTLRFVNPTGQPVMVQVYDATGRLQLVRRIITSEGFNQVDFEVTNLPSGLYKMILIPETGSPHIRPFIRIHR</sequence>
<dbReference type="PANTHER" id="PTHR46343:SF2">
    <property type="entry name" value="SUSHI_VON WILLEBRAND FACTOR TYPE A_EGF_PENTRAXIN DOMAIN-CONTAINING 1"/>
    <property type="match status" value="1"/>
</dbReference>
<evidence type="ECO:0000259" key="2">
    <source>
        <dbReference type="Pfam" id="PF23237"/>
    </source>
</evidence>
<keyword evidence="4" id="KW-1185">Reference proteome</keyword>
<feature type="domain" description="HYR-like" evidence="2">
    <location>
        <begin position="156"/>
        <end position="225"/>
    </location>
</feature>
<accession>A0A2G0CB62</accession>
<feature type="domain" description="HYR-like" evidence="2">
    <location>
        <begin position="396"/>
        <end position="465"/>
    </location>
</feature>
<dbReference type="InterPro" id="IPR026444">
    <property type="entry name" value="Secre_tail"/>
</dbReference>
<protein>
    <recommendedName>
        <fullName evidence="5">Secretion system C-terminal sorting domain-containing protein</fullName>
    </recommendedName>
</protein>
<feature type="domain" description="HYR-like" evidence="2">
    <location>
        <begin position="316"/>
        <end position="385"/>
    </location>
</feature>
<gene>
    <name evidence="3" type="ORF">CGL56_17320</name>
</gene>
<evidence type="ECO:0008006" key="5">
    <source>
        <dbReference type="Google" id="ProtNLM"/>
    </source>
</evidence>
<reference evidence="3 4" key="1">
    <citation type="submission" date="2017-10" db="EMBL/GenBank/DDBJ databases">
        <title>The draft genome sequence of Lewinella marina KCTC 32374.</title>
        <authorList>
            <person name="Wang K."/>
        </authorList>
    </citation>
    <scope>NUCLEOTIDE SEQUENCE [LARGE SCALE GENOMIC DNA]</scope>
    <source>
        <strain evidence="3 4">MKG-38</strain>
    </source>
</reference>
<name>A0A2G0CB62_9BACT</name>
<dbReference type="Pfam" id="PF18962">
    <property type="entry name" value="Por_Secre_tail"/>
    <property type="match status" value="1"/>
</dbReference>
<feature type="domain" description="HYR-like" evidence="2">
    <location>
        <begin position="637"/>
        <end position="705"/>
    </location>
</feature>
<feature type="domain" description="HYR-like" evidence="2">
    <location>
        <begin position="236"/>
        <end position="305"/>
    </location>
</feature>
<comment type="caution">
    <text evidence="3">The sequence shown here is derived from an EMBL/GenBank/DDBJ whole genome shotgun (WGS) entry which is preliminary data.</text>
</comment>
<feature type="domain" description="HYR-like" evidence="2">
    <location>
        <begin position="876"/>
        <end position="946"/>
    </location>
</feature>
<evidence type="ECO:0000259" key="1">
    <source>
        <dbReference type="Pfam" id="PF18962"/>
    </source>
</evidence>
<feature type="domain" description="HYR-like" evidence="2">
    <location>
        <begin position="557"/>
        <end position="626"/>
    </location>
</feature>
<dbReference type="PANTHER" id="PTHR46343">
    <property type="entry name" value="HYR DOMAIN-CONTAINING PROTEIN"/>
    <property type="match status" value="1"/>
</dbReference>
<organism evidence="3 4">
    <name type="scientific">Neolewinella marina</name>
    <dbReference type="NCBI Taxonomy" id="438751"/>
    <lineage>
        <taxon>Bacteria</taxon>
        <taxon>Pseudomonadati</taxon>
        <taxon>Bacteroidota</taxon>
        <taxon>Saprospiria</taxon>
        <taxon>Saprospirales</taxon>
        <taxon>Lewinellaceae</taxon>
        <taxon>Neolewinella</taxon>
    </lineage>
</organism>
<dbReference type="Gene3D" id="2.60.40.10">
    <property type="entry name" value="Immunoglobulins"/>
    <property type="match status" value="7"/>
</dbReference>
<dbReference type="InterPro" id="IPR043555">
    <property type="entry name" value="SRPX-like"/>
</dbReference>
<feature type="domain" description="HYR-like" evidence="2">
    <location>
        <begin position="796"/>
        <end position="866"/>
    </location>
</feature>
<dbReference type="Proteomes" id="UP000226437">
    <property type="component" value="Unassembled WGS sequence"/>
</dbReference>
<feature type="domain" description="HYR-like" evidence="2">
    <location>
        <begin position="477"/>
        <end position="546"/>
    </location>
</feature>
<proteinExistence type="predicted"/>
<dbReference type="InterPro" id="IPR057078">
    <property type="entry name" value="HYR-4C"/>
</dbReference>
<evidence type="ECO:0000313" key="4">
    <source>
        <dbReference type="Proteomes" id="UP000226437"/>
    </source>
</evidence>
<dbReference type="EMBL" id="PDLO01000011">
    <property type="protein sequence ID" value="PHK97201.1"/>
    <property type="molecule type" value="Genomic_DNA"/>
</dbReference>
<evidence type="ECO:0000313" key="3">
    <source>
        <dbReference type="EMBL" id="PHK97201.1"/>
    </source>
</evidence>
<feature type="domain" description="HYR-like" evidence="2">
    <location>
        <begin position="76"/>
        <end position="144"/>
    </location>
</feature>